<feature type="chain" id="PRO_5028960477" evidence="1">
    <location>
        <begin position="19"/>
        <end position="434"/>
    </location>
</feature>
<organism evidence="2 3">
    <name type="scientific">Tepiditoga spiralis</name>
    <dbReference type="NCBI Taxonomy" id="2108365"/>
    <lineage>
        <taxon>Bacteria</taxon>
        <taxon>Thermotogati</taxon>
        <taxon>Thermotogota</taxon>
        <taxon>Thermotogae</taxon>
        <taxon>Petrotogales</taxon>
        <taxon>Petrotogaceae</taxon>
        <taxon>Tepiditoga</taxon>
    </lineage>
</organism>
<accession>A0A7G1G467</accession>
<evidence type="ECO:0000313" key="3">
    <source>
        <dbReference type="Proteomes" id="UP000516361"/>
    </source>
</evidence>
<keyword evidence="3" id="KW-1185">Reference proteome</keyword>
<dbReference type="KEGG" id="ocy:OSSY52_12820"/>
<feature type="signal peptide" evidence="1">
    <location>
        <begin position="1"/>
        <end position="18"/>
    </location>
</feature>
<sequence length="434" mass="51020">MKKLLFLFVLSLSLYSFSLNLNFNIGLTYNSTITDDIEFNLYHKTKKFDFVIDISFLNDNKYIFHEKNFYFGHYFLNNNDYIAYKNNNIKITAGIKDLEDEVDSPYSLFFSSKNISKPIFELDYNDELFFFKSRWIQLNKNSSQGYKDRGLDYKVYGIKLNDFKVGFQNIVLYDNRDFDYFYLFNPLPAYFTQEIRSSGNSMPWTENLNDNSIMGFFGSYNNKCLYSYLQILVDDFNMNRFFNPNGKQNPDKIAWSFGSVFSNDYGNFYFYNAGATKYTFNPYSSHSGYTLYPSDIYNDNHIIDYKDNYIGYYYGENSLSFLFGYKGNLNDYELSTSLEFVVSGSKSPNNPWGIISDNTVPTGTHFLDDSTLEKTFTYTSTISKKVFNTNLFLSFKYINTMNELKYDSTKKIFESIKGNDNTKFEISSYIKLQF</sequence>
<gene>
    <name evidence="2" type="ORF">OSSY52_12820</name>
</gene>
<dbReference type="InParanoid" id="A0A7G1G467"/>
<protein>
    <submittedName>
        <fullName evidence="2">Uncharacterized protein</fullName>
    </submittedName>
</protein>
<dbReference type="RefSeq" id="WP_190613499.1">
    <property type="nucleotide sequence ID" value="NZ_AP018712.1"/>
</dbReference>
<dbReference type="AlphaFoldDB" id="A0A7G1G467"/>
<keyword evidence="1" id="KW-0732">Signal</keyword>
<evidence type="ECO:0000256" key="1">
    <source>
        <dbReference type="SAM" id="SignalP"/>
    </source>
</evidence>
<dbReference type="EMBL" id="AP018712">
    <property type="protein sequence ID" value="BBE31141.1"/>
    <property type="molecule type" value="Genomic_DNA"/>
</dbReference>
<proteinExistence type="predicted"/>
<evidence type="ECO:0000313" key="2">
    <source>
        <dbReference type="EMBL" id="BBE31141.1"/>
    </source>
</evidence>
<dbReference type="Proteomes" id="UP000516361">
    <property type="component" value="Chromosome"/>
</dbReference>
<name>A0A7G1G467_9BACT</name>
<reference evidence="2 3" key="1">
    <citation type="submission" date="2018-06" db="EMBL/GenBank/DDBJ databases">
        <title>Genome sequencing of Oceanotoga sp. sy52.</title>
        <authorList>
            <person name="Mori K."/>
        </authorList>
    </citation>
    <scope>NUCLEOTIDE SEQUENCE [LARGE SCALE GENOMIC DNA]</scope>
    <source>
        <strain evidence="3">sy52</strain>
    </source>
</reference>